<accession>A0A521B8Y4</accession>
<name>A0A521B8Y4_9BACT</name>
<sequence length="56" mass="6688">MLNLTDIFGFFKRPINKSKVNHCNVKIRFFSPDNFLFYVGYFQRIYNGLKMAMTSN</sequence>
<proteinExistence type="predicted"/>
<dbReference type="AlphaFoldDB" id="A0A521B8Y4"/>
<evidence type="ECO:0000313" key="1">
    <source>
        <dbReference type="EMBL" id="SMO43539.1"/>
    </source>
</evidence>
<evidence type="ECO:0000313" key="2">
    <source>
        <dbReference type="Proteomes" id="UP000317593"/>
    </source>
</evidence>
<gene>
    <name evidence="1" type="ORF">SAMN06265218_102304</name>
</gene>
<keyword evidence="2" id="KW-1185">Reference proteome</keyword>
<organism evidence="1 2">
    <name type="scientific">Fodinibius sediminis</name>
    <dbReference type="NCBI Taxonomy" id="1214077"/>
    <lineage>
        <taxon>Bacteria</taxon>
        <taxon>Pseudomonadati</taxon>
        <taxon>Balneolota</taxon>
        <taxon>Balneolia</taxon>
        <taxon>Balneolales</taxon>
        <taxon>Balneolaceae</taxon>
        <taxon>Fodinibius</taxon>
    </lineage>
</organism>
<dbReference type="Proteomes" id="UP000317593">
    <property type="component" value="Unassembled WGS sequence"/>
</dbReference>
<protein>
    <submittedName>
        <fullName evidence="1">Uncharacterized protein</fullName>
    </submittedName>
</protein>
<dbReference type="EMBL" id="FXTH01000002">
    <property type="protein sequence ID" value="SMO43539.1"/>
    <property type="molecule type" value="Genomic_DNA"/>
</dbReference>
<reference evidence="1 2" key="1">
    <citation type="submission" date="2017-05" db="EMBL/GenBank/DDBJ databases">
        <authorList>
            <person name="Varghese N."/>
            <person name="Submissions S."/>
        </authorList>
    </citation>
    <scope>NUCLEOTIDE SEQUENCE [LARGE SCALE GENOMIC DNA]</scope>
    <source>
        <strain evidence="1 2">DSM 21194</strain>
    </source>
</reference>